<dbReference type="SMART" id="SM00112">
    <property type="entry name" value="CA"/>
    <property type="match status" value="4"/>
</dbReference>
<dbReference type="PROSITE" id="PS00232">
    <property type="entry name" value="CADHERIN_1"/>
    <property type="match status" value="1"/>
</dbReference>
<evidence type="ECO:0000256" key="18">
    <source>
        <dbReference type="PROSITE-ProRule" id="PRU00043"/>
    </source>
</evidence>
<dbReference type="GO" id="GO:0044331">
    <property type="term" value="P:cell-cell adhesion mediated by cadherin"/>
    <property type="evidence" value="ECO:0007669"/>
    <property type="project" value="TreeGrafter"/>
</dbReference>
<keyword evidence="14" id="KW-0965">Cell junction</keyword>
<dbReference type="InterPro" id="IPR039808">
    <property type="entry name" value="Cadherin"/>
</dbReference>
<dbReference type="Pfam" id="PF00028">
    <property type="entry name" value="Cadherin"/>
    <property type="match status" value="4"/>
</dbReference>
<evidence type="ECO:0000256" key="20">
    <source>
        <dbReference type="RuleBase" id="RU004357"/>
    </source>
</evidence>
<dbReference type="InterPro" id="IPR020894">
    <property type="entry name" value="Cadherin_CS"/>
</dbReference>
<dbReference type="GO" id="GO:0014704">
    <property type="term" value="C:intercalated disc"/>
    <property type="evidence" value="ECO:0007669"/>
    <property type="project" value="TreeGrafter"/>
</dbReference>
<dbReference type="RefSeq" id="XP_034284933.1">
    <property type="nucleotide sequence ID" value="XM_034429042.2"/>
</dbReference>
<dbReference type="OMA" id="CIPVEDK"/>
<evidence type="ECO:0000256" key="8">
    <source>
        <dbReference type="ARBA" id="ARBA00022692"/>
    </source>
</evidence>
<keyword evidence="11" id="KW-0677">Repeat</keyword>
<evidence type="ECO:0000256" key="5">
    <source>
        <dbReference type="ARBA" id="ARBA00004568"/>
    </source>
</evidence>
<dbReference type="GO" id="GO:0048787">
    <property type="term" value="C:presynaptic active zone membrane"/>
    <property type="evidence" value="ECO:0007669"/>
    <property type="project" value="TreeGrafter"/>
</dbReference>
<dbReference type="FunFam" id="2.60.40.60:FF:000011">
    <property type="entry name" value="Cadherin 1"/>
    <property type="match status" value="1"/>
</dbReference>
<evidence type="ECO:0000256" key="1">
    <source>
        <dbReference type="ARBA" id="ARBA00004135"/>
    </source>
</evidence>
<evidence type="ECO:0000256" key="15">
    <source>
        <dbReference type="ARBA" id="ARBA00022989"/>
    </source>
</evidence>
<dbReference type="GO" id="GO:0043005">
    <property type="term" value="C:neuron projection"/>
    <property type="evidence" value="ECO:0007669"/>
    <property type="project" value="TreeGrafter"/>
</dbReference>
<dbReference type="InterPro" id="IPR015919">
    <property type="entry name" value="Cadherin-like_sf"/>
</dbReference>
<evidence type="ECO:0000256" key="7">
    <source>
        <dbReference type="ARBA" id="ARBA00022685"/>
    </source>
</evidence>
<dbReference type="GO" id="GO:0042383">
    <property type="term" value="C:sarcolemma"/>
    <property type="evidence" value="ECO:0007669"/>
    <property type="project" value="UniProtKB-SubCell"/>
</dbReference>
<keyword evidence="12 18" id="KW-0106">Calcium</keyword>
<dbReference type="InParanoid" id="A0A6P9CKF6"/>
<dbReference type="FunFam" id="2.60.40.60:FF:000019">
    <property type="entry name" value="Cadherin 2"/>
    <property type="match status" value="1"/>
</dbReference>
<dbReference type="InterPro" id="IPR014868">
    <property type="entry name" value="Cadherin_pro_dom"/>
</dbReference>
<dbReference type="KEGG" id="pgut:117672409"/>
<dbReference type="GO" id="GO:0016477">
    <property type="term" value="P:cell migration"/>
    <property type="evidence" value="ECO:0007669"/>
    <property type="project" value="TreeGrafter"/>
</dbReference>
<evidence type="ECO:0000256" key="16">
    <source>
        <dbReference type="ARBA" id="ARBA00023136"/>
    </source>
</evidence>
<evidence type="ECO:0000256" key="9">
    <source>
        <dbReference type="ARBA" id="ARBA00022723"/>
    </source>
</evidence>
<evidence type="ECO:0000256" key="4">
    <source>
        <dbReference type="ARBA" id="ARBA00004536"/>
    </source>
</evidence>
<evidence type="ECO:0000313" key="24">
    <source>
        <dbReference type="RefSeq" id="XP_034284933.1"/>
    </source>
</evidence>
<evidence type="ECO:0000256" key="10">
    <source>
        <dbReference type="ARBA" id="ARBA00022729"/>
    </source>
</evidence>
<dbReference type="InterPro" id="IPR000233">
    <property type="entry name" value="Cadherin_Y-type_LIR"/>
</dbReference>
<evidence type="ECO:0000313" key="23">
    <source>
        <dbReference type="Proteomes" id="UP001652622"/>
    </source>
</evidence>
<protein>
    <submittedName>
        <fullName evidence="24">Desmocollin-1-like</fullName>
    </submittedName>
</protein>
<evidence type="ECO:0000256" key="3">
    <source>
        <dbReference type="ARBA" id="ARBA00004251"/>
    </source>
</evidence>
<evidence type="ECO:0000256" key="11">
    <source>
        <dbReference type="ARBA" id="ARBA00022737"/>
    </source>
</evidence>
<dbReference type="Gene3D" id="2.60.40.60">
    <property type="entry name" value="Cadherins"/>
    <property type="match status" value="5"/>
</dbReference>
<dbReference type="CDD" id="cd11304">
    <property type="entry name" value="Cadherin_repeat"/>
    <property type="match status" value="4"/>
</dbReference>
<dbReference type="InterPro" id="IPR027397">
    <property type="entry name" value="Catenin-bd_sf"/>
</dbReference>
<accession>A0A6P9CKF6</accession>
<dbReference type="FunFam" id="2.60.40.60:FF:000068">
    <property type="entry name" value="Desmoglein 1"/>
    <property type="match status" value="1"/>
</dbReference>
<dbReference type="GeneID" id="117672409"/>
<dbReference type="SUPFAM" id="SSF49313">
    <property type="entry name" value="Cadherin-like"/>
    <property type="match status" value="5"/>
</dbReference>
<evidence type="ECO:0000256" key="21">
    <source>
        <dbReference type="SAM" id="MobiDB-lite"/>
    </source>
</evidence>
<dbReference type="Proteomes" id="UP001652622">
    <property type="component" value="Unplaced"/>
</dbReference>
<feature type="region of interest" description="Disordered" evidence="21">
    <location>
        <begin position="776"/>
        <end position="833"/>
    </location>
</feature>
<feature type="compositionally biased region" description="Polar residues" evidence="21">
    <location>
        <begin position="822"/>
        <end position="833"/>
    </location>
</feature>
<proteinExistence type="predicted"/>
<dbReference type="PANTHER" id="PTHR24027">
    <property type="entry name" value="CADHERIN-23"/>
    <property type="match status" value="1"/>
</dbReference>
<dbReference type="GO" id="GO:0045177">
    <property type="term" value="C:apical part of cell"/>
    <property type="evidence" value="ECO:0007669"/>
    <property type="project" value="TreeGrafter"/>
</dbReference>
<dbReference type="GO" id="GO:0000902">
    <property type="term" value="P:cell morphogenesis"/>
    <property type="evidence" value="ECO:0007669"/>
    <property type="project" value="TreeGrafter"/>
</dbReference>
<evidence type="ECO:0000256" key="14">
    <source>
        <dbReference type="ARBA" id="ARBA00022949"/>
    </source>
</evidence>
<keyword evidence="7" id="KW-0165">Cleavage on pair of basic residues</keyword>
<feature type="domain" description="Cadherin" evidence="22">
    <location>
        <begin position="178"/>
        <end position="285"/>
    </location>
</feature>
<keyword evidence="23" id="KW-1185">Reference proteome</keyword>
<keyword evidence="17" id="KW-0325">Glycoprotein</keyword>
<evidence type="ECO:0000256" key="19">
    <source>
        <dbReference type="RuleBase" id="RU003318"/>
    </source>
</evidence>
<name>A0A6P9CKF6_PANGU</name>
<dbReference type="PRINTS" id="PR00205">
    <property type="entry name" value="CADHERIN"/>
</dbReference>
<dbReference type="GO" id="GO:0016339">
    <property type="term" value="P:calcium-dependent cell-cell adhesion via plasma membrane cell adhesion molecules"/>
    <property type="evidence" value="ECO:0007669"/>
    <property type="project" value="TreeGrafter"/>
</dbReference>
<dbReference type="PROSITE" id="PS50268">
    <property type="entry name" value="CADHERIN_2"/>
    <property type="match status" value="4"/>
</dbReference>
<dbReference type="AlphaFoldDB" id="A0A6P9CKF6"/>
<feature type="compositionally biased region" description="Polar residues" evidence="21">
    <location>
        <begin position="780"/>
        <end position="790"/>
    </location>
</feature>
<evidence type="ECO:0000256" key="13">
    <source>
        <dbReference type="ARBA" id="ARBA00022889"/>
    </source>
</evidence>
<dbReference type="GO" id="GO:0030027">
    <property type="term" value="C:lamellipodium"/>
    <property type="evidence" value="ECO:0007669"/>
    <property type="project" value="TreeGrafter"/>
</dbReference>
<dbReference type="GO" id="GO:0005509">
    <property type="term" value="F:calcium ion binding"/>
    <property type="evidence" value="ECO:0007669"/>
    <property type="project" value="UniProtKB-UniRule"/>
</dbReference>
<dbReference type="GO" id="GO:0007416">
    <property type="term" value="P:synapse assembly"/>
    <property type="evidence" value="ECO:0007669"/>
    <property type="project" value="TreeGrafter"/>
</dbReference>
<feature type="domain" description="Cadherin" evidence="22">
    <location>
        <begin position="286"/>
        <end position="396"/>
    </location>
</feature>
<dbReference type="GO" id="GO:0007156">
    <property type="term" value="P:homophilic cell adhesion via plasma membrane adhesion molecules"/>
    <property type="evidence" value="ECO:0007669"/>
    <property type="project" value="InterPro"/>
</dbReference>
<keyword evidence="6" id="KW-1003">Cell membrane</keyword>
<dbReference type="GO" id="GO:0009986">
    <property type="term" value="C:cell surface"/>
    <property type="evidence" value="ECO:0007669"/>
    <property type="project" value="UniProtKB-SubCell"/>
</dbReference>
<feature type="domain" description="Cadherin" evidence="22">
    <location>
        <begin position="514"/>
        <end position="616"/>
    </location>
</feature>
<keyword evidence="16" id="KW-0472">Membrane</keyword>
<sequence length="981" mass="110923">MVLASIFAKTEVYSSNAPCDFREIPWSIGGMDLKFGTKMLGFSVPALCLKKTRREGLHHLNRALDLFCEACNEVSFNVPHKMKMGMFIGRVKMKHCLNDTGIIGINNPNFIILEDGSLYTKNAISLTTNESIVTVFLKNIYTHEQKRIYVSLLTYPQKDSKTKRRRVRATVVGRTKRRWAPVPTIIMENSLGPYPMQIQQLSSDMALKYNIRYFITGPGVDKPPLNYFYIEQETGNLFVTCPIDREEYPEFQLICYAMTPDGYTPEIPLIHIIKIEDDNDNTPEFEYNIYTFHVPENSIIGTLVGQVTALDKDEPNTLHSKVKYRIISQSHQKLQEFVIDPDSGCITVALHLDRETMSAYTVYIEARDMGGEEFGLYTTAAVHIEIKDVNDNLPQIAQSMYIVEIYENIEHAEILCIPVEDKDEPRTSSWMGIFAITKGNEDNSFAIRVDQQQNIGCLSTLKELDYEKSHERRLEIVINNEAPYFPPPNSRALQTSMASIVVKIKDQDEGPVFESCEYILYINERLLVGTVVGNYQAMDPETGNKHLSYRIIKDPCGWITIDEIGNLRTTDILERDSKNIEYSQCNVTVSAIDQSGKTGNGTIVIALMIENNYPVSTSKRYVMCKDKKPICINATDIDLPMSTIPFHFEIEKPMDLKWKLTPNDDASALLSLVEDIDYGYYSILLRICNGESIRKSEIIVHYCDCIVPSSCSESTTNRSLDYSPSDIQVERTPAAAPVLGAWSIPAMVMGSLTMLLGFGAPYGVWLYRKRHTSQEESDLTFENVTRSNTEAPGEANTRPNTEAPGEGNTRPNTEAPGERNTRPNTEASGNTNLNIFPVSTMNKFINMNTDIIKTERKDLEAGKRGWHSTSELIKGGKVNHLALSLQNCAPSLRNSFKDFCLEWQKFTNPRLSEMVFLCGEDEEHNLAKEYLHAYKYEGKDSPTGTLSSCTGESEEEKLSFLNQPEPPFRTLVEVFVQKDCV</sequence>
<dbReference type="PANTHER" id="PTHR24027:SF79">
    <property type="entry name" value="CADHERIN-2"/>
    <property type="match status" value="1"/>
</dbReference>
<organism evidence="23 24">
    <name type="scientific">Pantherophis guttatus</name>
    <name type="common">Corn snake</name>
    <name type="synonym">Elaphe guttata</name>
    <dbReference type="NCBI Taxonomy" id="94885"/>
    <lineage>
        <taxon>Eukaryota</taxon>
        <taxon>Metazoa</taxon>
        <taxon>Chordata</taxon>
        <taxon>Craniata</taxon>
        <taxon>Vertebrata</taxon>
        <taxon>Euteleostomi</taxon>
        <taxon>Lepidosauria</taxon>
        <taxon>Squamata</taxon>
        <taxon>Bifurcata</taxon>
        <taxon>Unidentata</taxon>
        <taxon>Episquamata</taxon>
        <taxon>Toxicofera</taxon>
        <taxon>Serpentes</taxon>
        <taxon>Colubroidea</taxon>
        <taxon>Colubridae</taxon>
        <taxon>Colubrinae</taxon>
        <taxon>Pantherophis</taxon>
    </lineage>
</organism>
<comment type="function">
    <text evidence="20">Cadherins are calcium-dependent cell adhesion proteins.</text>
</comment>
<dbReference type="Pfam" id="PF01049">
    <property type="entry name" value="CADH_Y-type_LIR"/>
    <property type="match status" value="1"/>
</dbReference>
<dbReference type="GO" id="GO:0014069">
    <property type="term" value="C:postsynaptic density"/>
    <property type="evidence" value="ECO:0007669"/>
    <property type="project" value="TreeGrafter"/>
</dbReference>
<dbReference type="SMART" id="SM01055">
    <property type="entry name" value="Cadherin_pro"/>
    <property type="match status" value="1"/>
</dbReference>
<dbReference type="GO" id="GO:0005737">
    <property type="term" value="C:cytoplasm"/>
    <property type="evidence" value="ECO:0007669"/>
    <property type="project" value="TreeGrafter"/>
</dbReference>
<evidence type="ECO:0000256" key="6">
    <source>
        <dbReference type="ARBA" id="ARBA00022475"/>
    </source>
</evidence>
<evidence type="ECO:0000256" key="17">
    <source>
        <dbReference type="ARBA" id="ARBA00023180"/>
    </source>
</evidence>
<keyword evidence="10" id="KW-0732">Signal</keyword>
<evidence type="ECO:0000259" key="22">
    <source>
        <dbReference type="PROSITE" id="PS50268"/>
    </source>
</evidence>
<keyword evidence="15" id="KW-1133">Transmembrane helix</keyword>
<keyword evidence="9" id="KW-0479">Metal-binding</keyword>
<dbReference type="GO" id="GO:0099634">
    <property type="term" value="C:postsynaptic specialization membrane"/>
    <property type="evidence" value="ECO:0007669"/>
    <property type="project" value="TreeGrafter"/>
</dbReference>
<dbReference type="GO" id="GO:0016342">
    <property type="term" value="C:catenin complex"/>
    <property type="evidence" value="ECO:0007669"/>
    <property type="project" value="TreeGrafter"/>
</dbReference>
<reference evidence="24" key="1">
    <citation type="submission" date="2025-08" db="UniProtKB">
        <authorList>
            <consortium name="RefSeq"/>
        </authorList>
    </citation>
    <scope>IDENTIFICATION</scope>
    <source>
        <tissue evidence="24">Blood</tissue>
    </source>
</reference>
<dbReference type="GO" id="GO:0007043">
    <property type="term" value="P:cell-cell junction assembly"/>
    <property type="evidence" value="ECO:0007669"/>
    <property type="project" value="TreeGrafter"/>
</dbReference>
<keyword evidence="13 19" id="KW-0130">Cell adhesion</keyword>
<dbReference type="GO" id="GO:0005912">
    <property type="term" value="C:adherens junction"/>
    <property type="evidence" value="ECO:0007669"/>
    <property type="project" value="UniProtKB-SubCell"/>
</dbReference>
<dbReference type="GO" id="GO:0030057">
    <property type="term" value="C:desmosome"/>
    <property type="evidence" value="ECO:0007669"/>
    <property type="project" value="UniProtKB-SubCell"/>
</dbReference>
<comment type="subcellular location">
    <subcellularLocation>
        <location evidence="4">Cell junction</location>
        <location evidence="4">Adherens junction</location>
    </subcellularLocation>
    <subcellularLocation>
        <location evidence="5">Cell junction</location>
        <location evidence="5">Desmosome</location>
    </subcellularLocation>
    <subcellularLocation>
        <location evidence="1">Cell membrane</location>
        <location evidence="1">Sarcolemma</location>
    </subcellularLocation>
    <subcellularLocation>
        <location evidence="3 19">Cell membrane</location>
        <topology evidence="3 19">Single-pass type I membrane protein</topology>
    </subcellularLocation>
    <subcellularLocation>
        <location evidence="2">Cell surface</location>
    </subcellularLocation>
</comment>
<dbReference type="GO" id="GO:0034332">
    <property type="term" value="P:adherens junction organization"/>
    <property type="evidence" value="ECO:0007669"/>
    <property type="project" value="TreeGrafter"/>
</dbReference>
<dbReference type="GO" id="GO:0008013">
    <property type="term" value="F:beta-catenin binding"/>
    <property type="evidence" value="ECO:0007669"/>
    <property type="project" value="TreeGrafter"/>
</dbReference>
<feature type="domain" description="Cadherin" evidence="22">
    <location>
        <begin position="397"/>
        <end position="513"/>
    </location>
</feature>
<dbReference type="InterPro" id="IPR002126">
    <property type="entry name" value="Cadherin-like_dom"/>
</dbReference>
<gene>
    <name evidence="24" type="primary">LOC117672409</name>
</gene>
<dbReference type="Gene3D" id="4.10.900.10">
    <property type="entry name" value="TCF3-CBD (Catenin binding domain)"/>
    <property type="match status" value="1"/>
</dbReference>
<dbReference type="GO" id="GO:0045296">
    <property type="term" value="F:cadherin binding"/>
    <property type="evidence" value="ECO:0007669"/>
    <property type="project" value="TreeGrafter"/>
</dbReference>
<evidence type="ECO:0000256" key="12">
    <source>
        <dbReference type="ARBA" id="ARBA00022837"/>
    </source>
</evidence>
<evidence type="ECO:0000256" key="2">
    <source>
        <dbReference type="ARBA" id="ARBA00004241"/>
    </source>
</evidence>
<keyword evidence="8 19" id="KW-0812">Transmembrane</keyword>